<evidence type="ECO:0000256" key="3">
    <source>
        <dbReference type="SAM" id="SignalP"/>
    </source>
</evidence>
<dbReference type="InterPro" id="IPR038507">
    <property type="entry name" value="YcnI-like_sf"/>
</dbReference>
<keyword evidence="2" id="KW-0812">Transmembrane</keyword>
<dbReference type="CDD" id="cd08545">
    <property type="entry name" value="YcnI_like"/>
    <property type="match status" value="1"/>
</dbReference>
<feature type="region of interest" description="Disordered" evidence="1">
    <location>
        <begin position="163"/>
        <end position="194"/>
    </location>
</feature>
<evidence type="ECO:0000313" key="5">
    <source>
        <dbReference type="EMBL" id="MBC6470748.1"/>
    </source>
</evidence>
<dbReference type="EMBL" id="JABVEC010000047">
    <property type="protein sequence ID" value="MBC6470748.1"/>
    <property type="molecule type" value="Genomic_DNA"/>
</dbReference>
<accession>A0ABR7M1H4</accession>
<keyword evidence="3" id="KW-0732">Signal</keyword>
<name>A0ABR7M1H4_9ACTN</name>
<feature type="transmembrane region" description="Helical" evidence="2">
    <location>
        <begin position="214"/>
        <end position="234"/>
    </location>
</feature>
<evidence type="ECO:0000259" key="4">
    <source>
        <dbReference type="Pfam" id="PF07987"/>
    </source>
</evidence>
<evidence type="ECO:0000256" key="1">
    <source>
        <dbReference type="SAM" id="MobiDB-lite"/>
    </source>
</evidence>
<comment type="caution">
    <text evidence="5">The sequence shown here is derived from an EMBL/GenBank/DDBJ whole genome shotgun (WGS) entry which is preliminary data.</text>
</comment>
<dbReference type="Gene3D" id="2.60.40.2230">
    <property type="entry name" value="Uncharacterised protein YcnI-like PF07987, DUF1775"/>
    <property type="match status" value="1"/>
</dbReference>
<reference evidence="5 6" key="1">
    <citation type="submission" date="2020-06" db="EMBL/GenBank/DDBJ databases">
        <title>Actinomadura xiongansis sp. nov., isolated from soil of Baiyangdian.</title>
        <authorList>
            <person name="Zhang X."/>
        </authorList>
    </citation>
    <scope>NUCLEOTIDE SEQUENCE [LARGE SCALE GENOMIC DNA]</scope>
    <source>
        <strain evidence="5 6">HBUM206468</strain>
    </source>
</reference>
<dbReference type="Proteomes" id="UP000805614">
    <property type="component" value="Unassembled WGS sequence"/>
</dbReference>
<organism evidence="5 6">
    <name type="scientific">Actinomadura alba</name>
    <dbReference type="NCBI Taxonomy" id="406431"/>
    <lineage>
        <taxon>Bacteria</taxon>
        <taxon>Bacillati</taxon>
        <taxon>Actinomycetota</taxon>
        <taxon>Actinomycetes</taxon>
        <taxon>Streptosporangiales</taxon>
        <taxon>Thermomonosporaceae</taxon>
        <taxon>Actinomadura</taxon>
    </lineage>
</organism>
<gene>
    <name evidence="5" type="ORF">HKK74_35445</name>
</gene>
<sequence length="241" mass="25051">MSSSRRIRTARPLSRAAAVAGLATVALLGVATAASAHVTVNPRTAEQGTYTKVAFRVPNERDDAGTTKLRVDLPLDHPVASVSVRPLPGWTAKVEKKKLPTPVKVGDSELTEAVATITWSGGRIDPGQFQEFDVSMGPLPTDTDRMMFKAQQTYSGGEVVRWDQDPAGGQEPEHPAPVLTLTPKGAPATQPAAAKGPTVMAHDSETASDGTARLLGGAGLALGLIGLALGGFGLSRGRSRS</sequence>
<dbReference type="InterPro" id="IPR012533">
    <property type="entry name" value="YcnI-copper_dom"/>
</dbReference>
<dbReference type="Pfam" id="PF07987">
    <property type="entry name" value="DUF1775"/>
    <property type="match status" value="1"/>
</dbReference>
<keyword evidence="6" id="KW-1185">Reference proteome</keyword>
<feature type="chain" id="PRO_5045679693" evidence="3">
    <location>
        <begin position="37"/>
        <end position="241"/>
    </location>
</feature>
<feature type="domain" description="YncI copper-binding" evidence="4">
    <location>
        <begin position="37"/>
        <end position="181"/>
    </location>
</feature>
<evidence type="ECO:0000313" key="6">
    <source>
        <dbReference type="Proteomes" id="UP000805614"/>
    </source>
</evidence>
<keyword evidence="2" id="KW-0472">Membrane</keyword>
<proteinExistence type="predicted"/>
<evidence type="ECO:0000256" key="2">
    <source>
        <dbReference type="SAM" id="Phobius"/>
    </source>
</evidence>
<feature type="signal peptide" evidence="3">
    <location>
        <begin position="1"/>
        <end position="36"/>
    </location>
</feature>
<dbReference type="RefSeq" id="WP_187247786.1">
    <property type="nucleotide sequence ID" value="NZ_BAAAOK010000031.1"/>
</dbReference>
<keyword evidence="2" id="KW-1133">Transmembrane helix</keyword>
<protein>
    <submittedName>
        <fullName evidence="5">YcnI family protein</fullName>
    </submittedName>
</protein>